<sequence length="66" mass="7504">MLAEKLESWAKKERLEGRQEGRQETSRDIARRLIALRTLSDAQIAEATGLSETDIVAMRHDTPPEQ</sequence>
<proteinExistence type="predicted"/>
<evidence type="ECO:0000256" key="1">
    <source>
        <dbReference type="SAM" id="MobiDB-lite"/>
    </source>
</evidence>
<reference evidence="3" key="1">
    <citation type="submission" date="2016-10" db="EMBL/GenBank/DDBJ databases">
        <authorList>
            <person name="Varghese N."/>
            <person name="Submissions S."/>
        </authorList>
    </citation>
    <scope>NUCLEOTIDE SEQUENCE [LARGE SCALE GENOMIC DNA]</scope>
    <source>
        <strain evidence="3">AAP</strain>
    </source>
</reference>
<protein>
    <recommendedName>
        <fullName evidence="4">Transposase</fullName>
    </recommendedName>
</protein>
<dbReference type="AlphaFoldDB" id="A0A1G9ECA0"/>
<accession>A0A1G9ECA0</accession>
<gene>
    <name evidence="2" type="ORF">SAMN05192555_10160</name>
</gene>
<dbReference type="EMBL" id="FNGH01000001">
    <property type="protein sequence ID" value="SDK73691.1"/>
    <property type="molecule type" value="Genomic_DNA"/>
</dbReference>
<name>A0A1G9ECA0_9GAMM</name>
<feature type="region of interest" description="Disordered" evidence="1">
    <location>
        <begin position="1"/>
        <end position="27"/>
    </location>
</feature>
<evidence type="ECO:0000313" key="2">
    <source>
        <dbReference type="EMBL" id="SDK73691.1"/>
    </source>
</evidence>
<evidence type="ECO:0000313" key="3">
    <source>
        <dbReference type="Proteomes" id="UP000199107"/>
    </source>
</evidence>
<dbReference type="Proteomes" id="UP000199107">
    <property type="component" value="Unassembled WGS sequence"/>
</dbReference>
<organism evidence="2 3">
    <name type="scientific">Franzmannia pantelleriensis</name>
    <dbReference type="NCBI Taxonomy" id="48727"/>
    <lineage>
        <taxon>Bacteria</taxon>
        <taxon>Pseudomonadati</taxon>
        <taxon>Pseudomonadota</taxon>
        <taxon>Gammaproteobacteria</taxon>
        <taxon>Oceanospirillales</taxon>
        <taxon>Halomonadaceae</taxon>
        <taxon>Franzmannia</taxon>
    </lineage>
</organism>
<evidence type="ECO:0008006" key="4">
    <source>
        <dbReference type="Google" id="ProtNLM"/>
    </source>
</evidence>
<dbReference type="RefSeq" id="WP_218124380.1">
    <property type="nucleotide sequence ID" value="NZ_FNGH01000001.1"/>
</dbReference>
<keyword evidence="3" id="KW-1185">Reference proteome</keyword>